<feature type="transmembrane region" description="Helical" evidence="9">
    <location>
        <begin position="138"/>
        <end position="160"/>
    </location>
</feature>
<evidence type="ECO:0000256" key="5">
    <source>
        <dbReference type="ARBA" id="ARBA00022692"/>
    </source>
</evidence>
<dbReference type="Proteomes" id="UP001209803">
    <property type="component" value="Chromosome"/>
</dbReference>
<evidence type="ECO:0000256" key="8">
    <source>
        <dbReference type="ARBA" id="ARBA00038436"/>
    </source>
</evidence>
<comment type="similarity">
    <text evidence="8 9">Belongs to the TRAP transporter small permease family.</text>
</comment>
<evidence type="ECO:0000313" key="12">
    <source>
        <dbReference type="Proteomes" id="UP001209803"/>
    </source>
</evidence>
<evidence type="ECO:0000259" key="10">
    <source>
        <dbReference type="Pfam" id="PF04290"/>
    </source>
</evidence>
<feature type="transmembrane region" description="Helical" evidence="9">
    <location>
        <begin position="21"/>
        <end position="43"/>
    </location>
</feature>
<keyword evidence="7 9" id="KW-0472">Membrane</keyword>
<evidence type="ECO:0000256" key="3">
    <source>
        <dbReference type="ARBA" id="ARBA00022475"/>
    </source>
</evidence>
<keyword evidence="6 9" id="KW-1133">Transmembrane helix</keyword>
<dbReference type="PANTHER" id="PTHR35011:SF11">
    <property type="entry name" value="TRAP TRANSPORTER SMALL PERMEASE PROTEIN"/>
    <property type="match status" value="1"/>
</dbReference>
<feature type="transmembrane region" description="Helical" evidence="9">
    <location>
        <begin position="97"/>
        <end position="118"/>
    </location>
</feature>
<sequence>MMSHTGSLLDRLELWLVWLKRVCVLVGSVALVVLVATFGWLVFGRYVLNQTPTWVEQLALLLICYITFLGAAVGIHEESHLGVTLVRDALPPKIRQLLLLLTDFVLAVFGGVMLVAGLELFNFGWSTLLPMLNIPESIRTAAAVACGGLMVVFAGARFLLRGRCALRGEIYENKEKVS</sequence>
<dbReference type="RefSeq" id="WP_209006735.1">
    <property type="nucleotide sequence ID" value="NZ_CP120863.1"/>
</dbReference>
<accession>A0ABY8F255</accession>
<evidence type="ECO:0000256" key="9">
    <source>
        <dbReference type="RuleBase" id="RU369079"/>
    </source>
</evidence>
<evidence type="ECO:0000313" key="11">
    <source>
        <dbReference type="EMBL" id="WFE89461.1"/>
    </source>
</evidence>
<evidence type="ECO:0000256" key="2">
    <source>
        <dbReference type="ARBA" id="ARBA00022448"/>
    </source>
</evidence>
<feature type="transmembrane region" description="Helical" evidence="9">
    <location>
        <begin position="58"/>
        <end position="76"/>
    </location>
</feature>
<keyword evidence="4 9" id="KW-0997">Cell inner membrane</keyword>
<evidence type="ECO:0000256" key="7">
    <source>
        <dbReference type="ARBA" id="ARBA00023136"/>
    </source>
</evidence>
<keyword evidence="3" id="KW-1003">Cell membrane</keyword>
<comment type="function">
    <text evidence="9">Part of the tripartite ATP-independent periplasmic (TRAP) transport system.</text>
</comment>
<evidence type="ECO:0000256" key="6">
    <source>
        <dbReference type="ARBA" id="ARBA00022989"/>
    </source>
</evidence>
<proteinExistence type="inferred from homology"/>
<comment type="subcellular location">
    <subcellularLocation>
        <location evidence="1 9">Cell inner membrane</location>
        <topology evidence="1 9">Multi-pass membrane protein</topology>
    </subcellularLocation>
</comment>
<gene>
    <name evidence="11" type="ORF">K1718_25460</name>
</gene>
<reference evidence="11 12" key="1">
    <citation type="submission" date="2023-03" db="EMBL/GenBank/DDBJ databases">
        <title>Roseibium porphyridii sp. nov. and Roseibium rhodosorbium sp. nov. isolated from marine algae, Porphyridium cruentum and Rhodosorus marinus, respectively.</title>
        <authorList>
            <person name="Lee M.W."/>
            <person name="Choi B.J."/>
            <person name="Lee J.K."/>
            <person name="Choi D.G."/>
            <person name="Baek J.H."/>
            <person name="Bayburt H."/>
            <person name="Kim J.M."/>
            <person name="Han D.M."/>
            <person name="Kim K.H."/>
            <person name="Jeon C.O."/>
        </authorList>
    </citation>
    <scope>NUCLEOTIDE SEQUENCE [LARGE SCALE GENOMIC DNA]</scope>
    <source>
        <strain evidence="11 12">KMA01</strain>
    </source>
</reference>
<keyword evidence="2 9" id="KW-0813">Transport</keyword>
<evidence type="ECO:0000256" key="1">
    <source>
        <dbReference type="ARBA" id="ARBA00004429"/>
    </source>
</evidence>
<protein>
    <recommendedName>
        <fullName evidence="9">TRAP transporter small permease protein</fullName>
    </recommendedName>
</protein>
<feature type="domain" description="Tripartite ATP-independent periplasmic transporters DctQ component" evidence="10">
    <location>
        <begin position="35"/>
        <end position="159"/>
    </location>
</feature>
<evidence type="ECO:0000256" key="4">
    <source>
        <dbReference type="ARBA" id="ARBA00022519"/>
    </source>
</evidence>
<name>A0ABY8F255_9HYPH</name>
<keyword evidence="5 9" id="KW-0812">Transmembrane</keyword>
<dbReference type="EMBL" id="CP120863">
    <property type="protein sequence ID" value="WFE89461.1"/>
    <property type="molecule type" value="Genomic_DNA"/>
</dbReference>
<keyword evidence="12" id="KW-1185">Reference proteome</keyword>
<comment type="subunit">
    <text evidence="9">The complex comprises the extracytoplasmic solute receptor protein and the two transmembrane proteins.</text>
</comment>
<organism evidence="11 12">
    <name type="scientific">Roseibium porphyridii</name>
    <dbReference type="NCBI Taxonomy" id="2866279"/>
    <lineage>
        <taxon>Bacteria</taxon>
        <taxon>Pseudomonadati</taxon>
        <taxon>Pseudomonadota</taxon>
        <taxon>Alphaproteobacteria</taxon>
        <taxon>Hyphomicrobiales</taxon>
        <taxon>Stappiaceae</taxon>
        <taxon>Roseibium</taxon>
    </lineage>
</organism>
<dbReference type="Pfam" id="PF04290">
    <property type="entry name" value="DctQ"/>
    <property type="match status" value="1"/>
</dbReference>
<dbReference type="InterPro" id="IPR055348">
    <property type="entry name" value="DctQ"/>
</dbReference>
<dbReference type="PANTHER" id="PTHR35011">
    <property type="entry name" value="2,3-DIKETO-L-GULONATE TRAP TRANSPORTER SMALL PERMEASE PROTEIN YIAM"/>
    <property type="match status" value="1"/>
</dbReference>
<dbReference type="InterPro" id="IPR007387">
    <property type="entry name" value="TRAP_DctQ"/>
</dbReference>